<feature type="binding site" evidence="13">
    <location>
        <position position="153"/>
    </location>
    <ligand>
        <name>ATP</name>
        <dbReference type="ChEBI" id="CHEBI:30616"/>
    </ligand>
</feature>
<dbReference type="SUPFAM" id="SSF56112">
    <property type="entry name" value="Protein kinase-like (PK-like)"/>
    <property type="match status" value="1"/>
</dbReference>
<keyword evidence="11" id="KW-0829">Tyrosine-protein kinase</keyword>
<proteinExistence type="predicted"/>
<protein>
    <submittedName>
        <fullName evidence="17">Insulin-like receptor</fullName>
    </submittedName>
</protein>
<dbReference type="PROSITE" id="PS00109">
    <property type="entry name" value="PROTEIN_KINASE_TYR"/>
    <property type="match status" value="1"/>
</dbReference>
<evidence type="ECO:0000256" key="2">
    <source>
        <dbReference type="ARBA" id="ARBA00022679"/>
    </source>
</evidence>
<dbReference type="InterPro" id="IPR008266">
    <property type="entry name" value="Tyr_kinase_AS"/>
</dbReference>
<comment type="caution">
    <text evidence="17">The sequence shown here is derived from an EMBL/GenBank/DDBJ whole genome shotgun (WGS) entry which is preliminary data.</text>
</comment>
<evidence type="ECO:0000256" key="12">
    <source>
        <dbReference type="ARBA" id="ARBA00051243"/>
    </source>
</evidence>
<keyword evidence="18" id="KW-1185">Reference proteome</keyword>
<dbReference type="AlphaFoldDB" id="A0A8J4YN51"/>
<keyword evidence="10 15" id="KW-0472">Membrane</keyword>
<evidence type="ECO:0000256" key="4">
    <source>
        <dbReference type="ARBA" id="ARBA00022729"/>
    </source>
</evidence>
<evidence type="ECO:0000256" key="14">
    <source>
        <dbReference type="SAM" id="MobiDB-lite"/>
    </source>
</evidence>
<dbReference type="Gene3D" id="1.10.510.10">
    <property type="entry name" value="Transferase(Phosphotransferase) domain 1"/>
    <property type="match status" value="1"/>
</dbReference>
<evidence type="ECO:0000256" key="13">
    <source>
        <dbReference type="PROSITE-ProRule" id="PRU10141"/>
    </source>
</evidence>
<dbReference type="InterPro" id="IPR020635">
    <property type="entry name" value="Tyr_kinase_cat_dom"/>
</dbReference>
<dbReference type="CDD" id="cd00192">
    <property type="entry name" value="PTKc"/>
    <property type="match status" value="1"/>
</dbReference>
<name>A0A8J4YN51_CHIOP</name>
<dbReference type="InterPro" id="IPR050122">
    <property type="entry name" value="RTK"/>
</dbReference>
<dbReference type="PROSITE" id="PS50011">
    <property type="entry name" value="PROTEIN_KINASE_DOM"/>
    <property type="match status" value="1"/>
</dbReference>
<sequence>MGEFSLQGLKFGTYTLQIKVRSRNGNGPPATRTVKLEASHCIYFLEPHFYWSVLIVLLCGGICISMGIGIMEVLFWKRRKKTPEQPQGEESNQENKSYGEILLENTLKRLDASYVIPSDALKVEHLLGRGCFGKVYHGVLTQPSGEERPVAVKTLMKQVPNEDLQRFLDEAVVMQGIKTNFLVRLIGVVDNFPPIYVVMELMERGDLKTFLRTEGAWISNEKMIEMAVEAADGMAYLQAKNLVHRDLAARNCMLDAELTLKIGDFGLSRYVATDYYRKQSRGMLPVRWMAPESLKNGHYSARSDVWSYGVLLWELATGGKLPYEEYTDVIVDDLIISGKRLKRPIRGPSFFYPLMILCWALDSSQRPTFKRLVQRLLLETSTSYQEYFQGVSFFHSSSPCTLESLDDIDEGFNASGSSQEDAEAGDSGSSSSLQPFHCFARQNNPFSNEDMECQCNEEDIGADDDMVFLTPVEPNGRSSCAPLSCIASHGARHTPSTDTPNRNLFPTHCLTET</sequence>
<dbReference type="InterPro" id="IPR017441">
    <property type="entry name" value="Protein_kinase_ATP_BS"/>
</dbReference>
<organism evidence="17 18">
    <name type="scientific">Chionoecetes opilio</name>
    <name type="common">Atlantic snow crab</name>
    <name type="synonym">Cancer opilio</name>
    <dbReference type="NCBI Taxonomy" id="41210"/>
    <lineage>
        <taxon>Eukaryota</taxon>
        <taxon>Metazoa</taxon>
        <taxon>Ecdysozoa</taxon>
        <taxon>Arthropoda</taxon>
        <taxon>Crustacea</taxon>
        <taxon>Multicrustacea</taxon>
        <taxon>Malacostraca</taxon>
        <taxon>Eumalacostraca</taxon>
        <taxon>Eucarida</taxon>
        <taxon>Decapoda</taxon>
        <taxon>Pleocyemata</taxon>
        <taxon>Brachyura</taxon>
        <taxon>Eubrachyura</taxon>
        <taxon>Majoidea</taxon>
        <taxon>Majidae</taxon>
        <taxon>Chionoecetes</taxon>
    </lineage>
</organism>
<dbReference type="FunFam" id="1.10.510.10:FF:000554">
    <property type="entry name" value="Predicted protein"/>
    <property type="match status" value="1"/>
</dbReference>
<evidence type="ECO:0000313" key="18">
    <source>
        <dbReference type="Proteomes" id="UP000770661"/>
    </source>
</evidence>
<dbReference type="InterPro" id="IPR011009">
    <property type="entry name" value="Kinase-like_dom_sf"/>
</dbReference>
<comment type="subcellular location">
    <subcellularLocation>
        <location evidence="1">Membrane</location>
        <topology evidence="1">Single-pass type I membrane protein</topology>
    </subcellularLocation>
</comment>
<evidence type="ECO:0000256" key="1">
    <source>
        <dbReference type="ARBA" id="ARBA00004479"/>
    </source>
</evidence>
<keyword evidence="5" id="KW-0677">Repeat</keyword>
<gene>
    <name evidence="17" type="primary">InR_1</name>
    <name evidence="17" type="ORF">GWK47_035654</name>
</gene>
<keyword evidence="7" id="KW-0418">Kinase</keyword>
<dbReference type="PANTHER" id="PTHR24416:SF525">
    <property type="entry name" value="INSULIN-LIKE RECEPTOR"/>
    <property type="match status" value="1"/>
</dbReference>
<dbReference type="GO" id="GO:0005886">
    <property type="term" value="C:plasma membrane"/>
    <property type="evidence" value="ECO:0007669"/>
    <property type="project" value="TreeGrafter"/>
</dbReference>
<dbReference type="OrthoDB" id="5809444at2759"/>
<dbReference type="Pfam" id="PF07714">
    <property type="entry name" value="PK_Tyr_Ser-Thr"/>
    <property type="match status" value="1"/>
</dbReference>
<evidence type="ECO:0000256" key="10">
    <source>
        <dbReference type="ARBA" id="ARBA00023136"/>
    </source>
</evidence>
<dbReference type="EMBL" id="JACEEZ010003874">
    <property type="protein sequence ID" value="KAG0726941.1"/>
    <property type="molecule type" value="Genomic_DNA"/>
</dbReference>
<keyword evidence="3 15" id="KW-0812">Transmembrane</keyword>
<evidence type="ECO:0000259" key="16">
    <source>
        <dbReference type="PROSITE" id="PS50011"/>
    </source>
</evidence>
<comment type="catalytic activity">
    <reaction evidence="12">
        <text>L-tyrosyl-[protein] + ATP = O-phospho-L-tyrosyl-[protein] + ADP + H(+)</text>
        <dbReference type="Rhea" id="RHEA:10596"/>
        <dbReference type="Rhea" id="RHEA-COMP:10136"/>
        <dbReference type="Rhea" id="RHEA-COMP:20101"/>
        <dbReference type="ChEBI" id="CHEBI:15378"/>
        <dbReference type="ChEBI" id="CHEBI:30616"/>
        <dbReference type="ChEBI" id="CHEBI:46858"/>
        <dbReference type="ChEBI" id="CHEBI:61978"/>
        <dbReference type="ChEBI" id="CHEBI:456216"/>
        <dbReference type="EC" id="2.7.10.1"/>
    </reaction>
</comment>
<dbReference type="PRINTS" id="PR00109">
    <property type="entry name" value="TYRKINASE"/>
</dbReference>
<dbReference type="GO" id="GO:0005524">
    <property type="term" value="F:ATP binding"/>
    <property type="evidence" value="ECO:0007669"/>
    <property type="project" value="UniProtKB-UniRule"/>
</dbReference>
<keyword evidence="8 13" id="KW-0067">ATP-binding</keyword>
<keyword evidence="17" id="KW-0675">Receptor</keyword>
<evidence type="ECO:0000256" key="9">
    <source>
        <dbReference type="ARBA" id="ARBA00022989"/>
    </source>
</evidence>
<dbReference type="PANTHER" id="PTHR24416">
    <property type="entry name" value="TYROSINE-PROTEIN KINASE RECEPTOR"/>
    <property type="match status" value="1"/>
</dbReference>
<evidence type="ECO:0000313" key="17">
    <source>
        <dbReference type="EMBL" id="KAG0726941.1"/>
    </source>
</evidence>
<dbReference type="GO" id="GO:0043235">
    <property type="term" value="C:receptor complex"/>
    <property type="evidence" value="ECO:0007669"/>
    <property type="project" value="TreeGrafter"/>
</dbReference>
<evidence type="ECO:0000256" key="3">
    <source>
        <dbReference type="ARBA" id="ARBA00022692"/>
    </source>
</evidence>
<keyword evidence="2" id="KW-0808">Transferase</keyword>
<evidence type="ECO:0000256" key="6">
    <source>
        <dbReference type="ARBA" id="ARBA00022741"/>
    </source>
</evidence>
<accession>A0A8J4YN51</accession>
<dbReference type="GO" id="GO:0004714">
    <property type="term" value="F:transmembrane receptor protein tyrosine kinase activity"/>
    <property type="evidence" value="ECO:0007669"/>
    <property type="project" value="UniProtKB-EC"/>
</dbReference>
<feature type="domain" description="Protein kinase" evidence="16">
    <location>
        <begin position="121"/>
        <end position="388"/>
    </location>
</feature>
<evidence type="ECO:0000256" key="8">
    <source>
        <dbReference type="ARBA" id="ARBA00022840"/>
    </source>
</evidence>
<dbReference type="SMART" id="SM00219">
    <property type="entry name" value="TyrKc"/>
    <property type="match status" value="1"/>
</dbReference>
<dbReference type="PROSITE" id="PS00107">
    <property type="entry name" value="PROTEIN_KINASE_ATP"/>
    <property type="match status" value="1"/>
</dbReference>
<keyword evidence="9 15" id="KW-1133">Transmembrane helix</keyword>
<dbReference type="InterPro" id="IPR000719">
    <property type="entry name" value="Prot_kinase_dom"/>
</dbReference>
<reference evidence="17" key="1">
    <citation type="submission" date="2020-07" db="EMBL/GenBank/DDBJ databases">
        <title>The High-quality genome of the commercially important snow crab, Chionoecetes opilio.</title>
        <authorList>
            <person name="Jeong J.-H."/>
            <person name="Ryu S."/>
        </authorList>
    </citation>
    <scope>NUCLEOTIDE SEQUENCE</scope>
    <source>
        <strain evidence="17">MADBK_172401_WGS</strain>
        <tissue evidence="17">Digestive gland</tissue>
    </source>
</reference>
<dbReference type="Proteomes" id="UP000770661">
    <property type="component" value="Unassembled WGS sequence"/>
</dbReference>
<evidence type="ECO:0000256" key="15">
    <source>
        <dbReference type="SAM" id="Phobius"/>
    </source>
</evidence>
<keyword evidence="4" id="KW-0732">Signal</keyword>
<evidence type="ECO:0000256" key="5">
    <source>
        <dbReference type="ARBA" id="ARBA00022737"/>
    </source>
</evidence>
<feature type="region of interest" description="Disordered" evidence="14">
    <location>
        <begin position="411"/>
        <end position="433"/>
    </location>
</feature>
<feature type="transmembrane region" description="Helical" evidence="15">
    <location>
        <begin position="49"/>
        <end position="75"/>
    </location>
</feature>
<evidence type="ECO:0000256" key="7">
    <source>
        <dbReference type="ARBA" id="ARBA00022777"/>
    </source>
</evidence>
<keyword evidence="6 13" id="KW-0547">Nucleotide-binding</keyword>
<dbReference type="InterPro" id="IPR001245">
    <property type="entry name" value="Ser-Thr/Tyr_kinase_cat_dom"/>
</dbReference>
<dbReference type="GO" id="GO:0007169">
    <property type="term" value="P:cell surface receptor protein tyrosine kinase signaling pathway"/>
    <property type="evidence" value="ECO:0007669"/>
    <property type="project" value="TreeGrafter"/>
</dbReference>
<evidence type="ECO:0000256" key="11">
    <source>
        <dbReference type="ARBA" id="ARBA00023137"/>
    </source>
</evidence>